<evidence type="ECO:0000256" key="1">
    <source>
        <dbReference type="SAM" id="MobiDB-lite"/>
    </source>
</evidence>
<feature type="compositionally biased region" description="Low complexity" evidence="1">
    <location>
        <begin position="708"/>
        <end position="729"/>
    </location>
</feature>
<reference evidence="3" key="1">
    <citation type="journal article" date="2020" name="Fungal Divers.">
        <title>Resolving the Mortierellaceae phylogeny through synthesis of multi-gene phylogenetics and phylogenomics.</title>
        <authorList>
            <person name="Vandepol N."/>
            <person name="Liber J."/>
            <person name="Desiro A."/>
            <person name="Na H."/>
            <person name="Kennedy M."/>
            <person name="Barry K."/>
            <person name="Grigoriev I.V."/>
            <person name="Miller A.N."/>
            <person name="O'Donnell K."/>
            <person name="Stajich J.E."/>
            <person name="Bonito G."/>
        </authorList>
    </citation>
    <scope>NUCLEOTIDE SEQUENCE</scope>
    <source>
        <strain evidence="3">NRRL 2591</strain>
    </source>
</reference>
<dbReference type="InterPro" id="IPR015216">
    <property type="entry name" value="SANTA"/>
</dbReference>
<feature type="compositionally biased region" description="Polar residues" evidence="1">
    <location>
        <begin position="431"/>
        <end position="454"/>
    </location>
</feature>
<feature type="region of interest" description="Disordered" evidence="1">
    <location>
        <begin position="1"/>
        <end position="37"/>
    </location>
</feature>
<comment type="caution">
    <text evidence="3">The sequence shown here is derived from an EMBL/GenBank/DDBJ whole genome shotgun (WGS) entry which is preliminary data.</text>
</comment>
<dbReference type="Proteomes" id="UP000723463">
    <property type="component" value="Unassembled WGS sequence"/>
</dbReference>
<dbReference type="AlphaFoldDB" id="A0A9P6F2U1"/>
<feature type="compositionally biased region" description="Polar residues" evidence="1">
    <location>
        <begin position="356"/>
        <end position="377"/>
    </location>
</feature>
<accession>A0A9P6F2U1</accession>
<feature type="compositionally biased region" description="Low complexity" evidence="1">
    <location>
        <begin position="157"/>
        <end position="176"/>
    </location>
</feature>
<sequence>MLQIPPSVALKARSRQSQLHNNYSNDKNNNDGEEPEEEFRILQYPAEPWGRASRSRTTAIIPSRRIISSLIEDISQPTVSQDWTDTARSRRTRHASNTKRVALLKRARSSSIASVNNATESSDSGSTFNTRKSTTSSAKKRPAKQLRSGPPSLSDNLNTTTTTTTTTATTYLTPKKPTLPRKPPRPRHTETPPSLQDDHVEVLVVDDEDDKEEVVVVDEEDETTAVANYGGNTSESDYSPGKVTMTQRQRQQERKARPRRRGLLQHDEGQGQAVKQIQELEEVHQEVNRVAELSKVDGSNRAVERMDCVVIPLVDHPEKSTAVRSTKKGPQLSLRTDTGKITKKDSKQEPGLKTRAATTKDTMLTNQSPTKATTTNGARPAPRRTIEIAPVIDMNLDTPRQTRSDARNNPTTTPESTKTVLPVNARIPVQEHQSSSQQPSKAVGPSSQPSSTQVRAKDFHGWWLKRKENLAQDGNLGIVVQGNMIEPKVMTWHTSTIKDAPEPTLVMTFTGSFYRLYGSIDVQKMEGNGFSKDMINAFRNGFPANWKTILGKEYGKQAASTASMANERPMDKRVDTTGQNDHSALKRREIPSTQQPRESVQRGKPVVQQGKPQLRQATQEKRMVIGITPEVDSPRMIGKAPRGPAVAPVERAPVQVKSWSLSSQGSILGPPTSRTLNKDEAVEIVTPVASSKSLTKGSAVSKATTRTNNNKPRSSPSSSRKRSALTSAAPPAPSPISTQPVSTWAEVLEEVTARGQSPTPRRASVPKCAPLREDMPAQRRSSAPDQLITTMGTWKAVGPTAYGVDKLLDKALDGNLRMRSKAVVEQIRERTRQRLLGKDDNWRRLGDDAVANVDL</sequence>
<feature type="compositionally biased region" description="Basic residues" evidence="1">
    <location>
        <begin position="89"/>
        <end position="108"/>
    </location>
</feature>
<dbReference type="EMBL" id="JAAAXW010000192">
    <property type="protein sequence ID" value="KAF9540675.1"/>
    <property type="molecule type" value="Genomic_DNA"/>
</dbReference>
<evidence type="ECO:0000313" key="4">
    <source>
        <dbReference type="Proteomes" id="UP000723463"/>
    </source>
</evidence>
<feature type="region of interest" description="Disordered" evidence="1">
    <location>
        <begin position="690"/>
        <end position="740"/>
    </location>
</feature>
<feature type="domain" description="SANTA" evidence="2">
    <location>
        <begin position="460"/>
        <end position="548"/>
    </location>
</feature>
<protein>
    <recommendedName>
        <fullName evidence="2">SANTA domain-containing protein</fullName>
    </recommendedName>
</protein>
<keyword evidence="4" id="KW-1185">Reference proteome</keyword>
<evidence type="ECO:0000259" key="2">
    <source>
        <dbReference type="Pfam" id="PF09133"/>
    </source>
</evidence>
<proteinExistence type="predicted"/>
<feature type="compositionally biased region" description="Polar residues" evidence="1">
    <location>
        <begin position="407"/>
        <end position="419"/>
    </location>
</feature>
<feature type="compositionally biased region" description="Polar residues" evidence="1">
    <location>
        <begin position="109"/>
        <end position="137"/>
    </location>
</feature>
<feature type="compositionally biased region" description="Basic and acidic residues" evidence="1">
    <location>
        <begin position="337"/>
        <end position="352"/>
    </location>
</feature>
<dbReference type="InterPro" id="IPR039110">
    <property type="entry name" value="KNL2-like"/>
</dbReference>
<feature type="region of interest" description="Disordered" evidence="1">
    <location>
        <begin position="77"/>
        <end position="200"/>
    </location>
</feature>
<gene>
    <name evidence="3" type="ORF">EC957_003905</name>
</gene>
<feature type="compositionally biased region" description="Polar residues" evidence="1">
    <location>
        <begin position="77"/>
        <end position="86"/>
    </location>
</feature>
<feature type="region of interest" description="Disordered" evidence="1">
    <location>
        <begin position="227"/>
        <end position="271"/>
    </location>
</feature>
<dbReference type="PANTHER" id="PTHR16124">
    <property type="entry name" value="MIS18-BINDING PROTEIN 1"/>
    <property type="match status" value="1"/>
</dbReference>
<name>A0A9P6F2U1_9FUNG</name>
<dbReference type="PANTHER" id="PTHR16124:SF3">
    <property type="entry name" value="MIS18-BINDING PROTEIN 1"/>
    <property type="match status" value="1"/>
</dbReference>
<feature type="region of interest" description="Disordered" evidence="1">
    <location>
        <begin position="560"/>
        <end position="621"/>
    </location>
</feature>
<evidence type="ECO:0000313" key="3">
    <source>
        <dbReference type="EMBL" id="KAF9540675.1"/>
    </source>
</evidence>
<organism evidence="3 4">
    <name type="scientific">Mortierella hygrophila</name>
    <dbReference type="NCBI Taxonomy" id="979708"/>
    <lineage>
        <taxon>Eukaryota</taxon>
        <taxon>Fungi</taxon>
        <taxon>Fungi incertae sedis</taxon>
        <taxon>Mucoromycota</taxon>
        <taxon>Mortierellomycotina</taxon>
        <taxon>Mortierellomycetes</taxon>
        <taxon>Mortierellales</taxon>
        <taxon>Mortierellaceae</taxon>
        <taxon>Mortierella</taxon>
    </lineage>
</organism>
<feature type="region of interest" description="Disordered" evidence="1">
    <location>
        <begin position="320"/>
        <end position="455"/>
    </location>
</feature>
<feature type="compositionally biased region" description="Polar residues" evidence="1">
    <location>
        <begin position="690"/>
        <end position="707"/>
    </location>
</feature>
<dbReference type="GO" id="GO:0000775">
    <property type="term" value="C:chromosome, centromeric region"/>
    <property type="evidence" value="ECO:0007669"/>
    <property type="project" value="TreeGrafter"/>
</dbReference>
<dbReference type="Pfam" id="PF09133">
    <property type="entry name" value="SANTA"/>
    <property type="match status" value="1"/>
</dbReference>